<accession>A0A8T0HRP0</accession>
<comment type="caution">
    <text evidence="2">The sequence shown here is derived from an EMBL/GenBank/DDBJ whole genome shotgun (WGS) entry which is preliminary data.</text>
</comment>
<dbReference type="Proteomes" id="UP000822688">
    <property type="component" value="Chromosome V"/>
</dbReference>
<name>A0A8T0HRP0_CERPU</name>
<evidence type="ECO:0000313" key="2">
    <source>
        <dbReference type="EMBL" id="KAG0573457.1"/>
    </source>
</evidence>
<protein>
    <submittedName>
        <fullName evidence="2">Uncharacterized protein</fullName>
    </submittedName>
</protein>
<keyword evidence="1" id="KW-0812">Transmembrane</keyword>
<keyword evidence="1" id="KW-0472">Membrane</keyword>
<keyword evidence="1" id="KW-1133">Transmembrane helix</keyword>
<reference evidence="2" key="1">
    <citation type="submission" date="2020-06" db="EMBL/GenBank/DDBJ databases">
        <title>WGS assembly of Ceratodon purpureus strain R40.</title>
        <authorList>
            <person name="Carey S.B."/>
            <person name="Jenkins J."/>
            <person name="Shu S."/>
            <person name="Lovell J.T."/>
            <person name="Sreedasyam A."/>
            <person name="Maumus F."/>
            <person name="Tiley G.P."/>
            <person name="Fernandez-Pozo N."/>
            <person name="Barry K."/>
            <person name="Chen C."/>
            <person name="Wang M."/>
            <person name="Lipzen A."/>
            <person name="Daum C."/>
            <person name="Saski C.A."/>
            <person name="Payton A.C."/>
            <person name="Mcbreen J.C."/>
            <person name="Conrad R.E."/>
            <person name="Kollar L.M."/>
            <person name="Olsson S."/>
            <person name="Huttunen S."/>
            <person name="Landis J.B."/>
            <person name="Wickett N.J."/>
            <person name="Johnson M.G."/>
            <person name="Rensing S.A."/>
            <person name="Grimwood J."/>
            <person name="Schmutz J."/>
            <person name="Mcdaniel S.F."/>
        </authorList>
    </citation>
    <scope>NUCLEOTIDE SEQUENCE</scope>
    <source>
        <strain evidence="2">R40</strain>
    </source>
</reference>
<evidence type="ECO:0000313" key="3">
    <source>
        <dbReference type="Proteomes" id="UP000822688"/>
    </source>
</evidence>
<organism evidence="2 3">
    <name type="scientific">Ceratodon purpureus</name>
    <name type="common">Fire moss</name>
    <name type="synonym">Dicranum purpureum</name>
    <dbReference type="NCBI Taxonomy" id="3225"/>
    <lineage>
        <taxon>Eukaryota</taxon>
        <taxon>Viridiplantae</taxon>
        <taxon>Streptophyta</taxon>
        <taxon>Embryophyta</taxon>
        <taxon>Bryophyta</taxon>
        <taxon>Bryophytina</taxon>
        <taxon>Bryopsida</taxon>
        <taxon>Dicranidae</taxon>
        <taxon>Pseudoditrichales</taxon>
        <taxon>Ditrichaceae</taxon>
        <taxon>Ceratodon</taxon>
    </lineage>
</organism>
<evidence type="ECO:0000256" key="1">
    <source>
        <dbReference type="SAM" id="Phobius"/>
    </source>
</evidence>
<gene>
    <name evidence="2" type="ORF">KC19_VG179900</name>
</gene>
<feature type="transmembrane region" description="Helical" evidence="1">
    <location>
        <begin position="6"/>
        <end position="24"/>
    </location>
</feature>
<proteinExistence type="predicted"/>
<dbReference type="EMBL" id="CM026426">
    <property type="protein sequence ID" value="KAG0573457.1"/>
    <property type="molecule type" value="Genomic_DNA"/>
</dbReference>
<keyword evidence="3" id="KW-1185">Reference proteome</keyword>
<dbReference type="AlphaFoldDB" id="A0A8T0HRP0"/>
<sequence length="75" mass="8289">MAQESSLVHNFLSHALILLVLVIGGRCMRSMSQMTAGFTRKSAVFVRLDYVTVNAKLFSPYSAVTLSCPPKRGKR</sequence>